<dbReference type="AlphaFoldDB" id="A0A4P6E0E1"/>
<dbReference type="InterPro" id="IPR000600">
    <property type="entry name" value="ROK"/>
</dbReference>
<dbReference type="Gene3D" id="3.30.420.40">
    <property type="match status" value="2"/>
</dbReference>
<dbReference type="RefSeq" id="WP_129238200.1">
    <property type="nucleotide sequence ID" value="NZ_CP035464.1"/>
</dbReference>
<name>A0A4P6E0E1_9BIFI</name>
<dbReference type="EMBL" id="CP035464">
    <property type="protein sequence ID" value="QAY33728.1"/>
    <property type="molecule type" value="Genomic_DNA"/>
</dbReference>
<dbReference type="PANTHER" id="PTHR18964:SF165">
    <property type="entry name" value="BETA-GLUCOSIDE KINASE"/>
    <property type="match status" value="1"/>
</dbReference>
<dbReference type="PANTHER" id="PTHR18964">
    <property type="entry name" value="ROK (REPRESSOR, ORF, KINASE) FAMILY"/>
    <property type="match status" value="1"/>
</dbReference>
<dbReference type="InterPro" id="IPR043129">
    <property type="entry name" value="ATPase_NBD"/>
</dbReference>
<reference evidence="2 3" key="1">
    <citation type="submission" date="2019-01" db="EMBL/GenBank/DDBJ databases">
        <title>Complete genome sequence of Bifidobacterium gallinarum CACC 514.</title>
        <authorList>
            <person name="Jung M."/>
        </authorList>
    </citation>
    <scope>NUCLEOTIDE SEQUENCE [LARGE SCALE GENOMIC DNA]</scope>
    <source>
        <strain evidence="2 3">CACC 514</strain>
    </source>
</reference>
<protein>
    <submittedName>
        <fullName evidence="2">ROK family protein</fullName>
    </submittedName>
</protein>
<evidence type="ECO:0000313" key="3">
    <source>
        <dbReference type="Proteomes" id="UP000293589"/>
    </source>
</evidence>
<dbReference type="KEGG" id="bgx:ESN35_10245"/>
<organism evidence="2 3">
    <name type="scientific">Bifidobacterium pullorum subsp. gallinarum</name>
    <dbReference type="NCBI Taxonomy" id="78344"/>
    <lineage>
        <taxon>Bacteria</taxon>
        <taxon>Bacillati</taxon>
        <taxon>Actinomycetota</taxon>
        <taxon>Actinomycetes</taxon>
        <taxon>Bifidobacteriales</taxon>
        <taxon>Bifidobacteriaceae</taxon>
        <taxon>Bifidobacterium</taxon>
    </lineage>
</organism>
<dbReference type="Proteomes" id="UP000293589">
    <property type="component" value="Chromosome"/>
</dbReference>
<dbReference type="SUPFAM" id="SSF53067">
    <property type="entry name" value="Actin-like ATPase domain"/>
    <property type="match status" value="1"/>
</dbReference>
<evidence type="ECO:0000256" key="1">
    <source>
        <dbReference type="ARBA" id="ARBA00006479"/>
    </source>
</evidence>
<proteinExistence type="inferred from homology"/>
<sequence>MTDSPNVLAFDVGMNVIRYALFTNGRQGIPGTIAMPAGKAESFYETLAGVANRCQDAGTGLSGIAISMPGFIDTTHRKAITAGPLAMLNGRGIGQELVEYLDHSVPIWVENDANCAAIAEKCSGNARTLDDFVVITVDTGIGGAVFLNGHLLRGRDWNAGELGMMITNFDVAGPLPLHDFASTIALRQRYAEEFGVPEESVVASTLLRRLDEPRVREVVERWADYVAILIYNTVVVLNPECVLIGGQISQESALMPLIKDALLRIPTWKKSFRVPVKRCRHSGNASLVGAYYAFLNGTGHEEGATGEAR</sequence>
<comment type="similarity">
    <text evidence="1">Belongs to the ROK (NagC/XylR) family.</text>
</comment>
<dbReference type="Pfam" id="PF00480">
    <property type="entry name" value="ROK"/>
    <property type="match status" value="1"/>
</dbReference>
<gene>
    <name evidence="2" type="ORF">ESN35_10245</name>
</gene>
<accession>A0A4P6E0E1</accession>
<evidence type="ECO:0000313" key="2">
    <source>
        <dbReference type="EMBL" id="QAY33728.1"/>
    </source>
</evidence>